<feature type="region of interest" description="Disordered" evidence="1">
    <location>
        <begin position="1"/>
        <end position="77"/>
    </location>
</feature>
<sequence>MGACSSSTAAQMPDVPATIELRPKAAPTKAATSEYRVDASASAEPAPEPAKDDDDVVASPKHSKSKGSDSSITSRQLRSSTVRRMYGNLKKYATPVDEVFRRDISPDRFVTFNSYEYDELAPLQHEWWIDPTAIVDAAPIPSLTMVCEHALLDGQDVFIKRLNRNASSHKLSRSRRLLMAEVHIGANVHHPHIATFLGFCITPYSGLSCVTEFVPGTPLLDVLADQPFSWPEHKLAWALQIADALAYLHALGIAHRNVKPETVLISSKTNGVKLLGVGHGSIATFTTHHPPTTSEWSAPELLQGREVSDKADVYAFGLLLLTLDAQAAPFGDVSAHNYHEIMMKILTGTLKPTVPANHPLGKLMADCLQFSPTRRPPMAAVVAILQQCQQPTL</sequence>
<keyword evidence="3" id="KW-0418">Kinase</keyword>
<name>A0A1V9YA03_ACHHY</name>
<dbReference type="SUPFAM" id="SSF56112">
    <property type="entry name" value="Protein kinase-like (PK-like)"/>
    <property type="match status" value="1"/>
</dbReference>
<feature type="compositionally biased region" description="Polar residues" evidence="1">
    <location>
        <begin position="1"/>
        <end position="10"/>
    </location>
</feature>
<protein>
    <submittedName>
        <fullName evidence="3">Serine/threonine protein kinase</fullName>
    </submittedName>
</protein>
<dbReference type="PANTHER" id="PTHR44329">
    <property type="entry name" value="SERINE/THREONINE-PROTEIN KINASE TNNI3K-RELATED"/>
    <property type="match status" value="1"/>
</dbReference>
<keyword evidence="3" id="KW-0723">Serine/threonine-protein kinase</keyword>
<dbReference type="InterPro" id="IPR000719">
    <property type="entry name" value="Prot_kinase_dom"/>
</dbReference>
<dbReference type="Gene3D" id="3.30.200.20">
    <property type="entry name" value="Phosphorylase Kinase, domain 1"/>
    <property type="match status" value="1"/>
</dbReference>
<dbReference type="EMBL" id="JNBR01002432">
    <property type="protein sequence ID" value="OQR82561.1"/>
    <property type="molecule type" value="Genomic_DNA"/>
</dbReference>
<dbReference type="Proteomes" id="UP000243579">
    <property type="component" value="Unassembled WGS sequence"/>
</dbReference>
<keyword evidence="4" id="KW-1185">Reference proteome</keyword>
<evidence type="ECO:0000313" key="3">
    <source>
        <dbReference type="EMBL" id="OQR82561.1"/>
    </source>
</evidence>
<evidence type="ECO:0000256" key="1">
    <source>
        <dbReference type="SAM" id="MobiDB-lite"/>
    </source>
</evidence>
<dbReference type="AlphaFoldDB" id="A0A1V9YA03"/>
<dbReference type="GO" id="GO:0004674">
    <property type="term" value="F:protein serine/threonine kinase activity"/>
    <property type="evidence" value="ECO:0007669"/>
    <property type="project" value="UniProtKB-KW"/>
</dbReference>
<dbReference type="OrthoDB" id="4062651at2759"/>
<dbReference type="GO" id="GO:0005524">
    <property type="term" value="F:ATP binding"/>
    <property type="evidence" value="ECO:0007669"/>
    <property type="project" value="InterPro"/>
</dbReference>
<dbReference type="InterPro" id="IPR051681">
    <property type="entry name" value="Ser/Thr_Kinases-Pseudokinases"/>
</dbReference>
<dbReference type="PROSITE" id="PS50011">
    <property type="entry name" value="PROTEIN_KINASE_DOM"/>
    <property type="match status" value="1"/>
</dbReference>
<organism evidence="3 4">
    <name type="scientific">Achlya hypogyna</name>
    <name type="common">Oomycete</name>
    <name type="synonym">Protoachlya hypogyna</name>
    <dbReference type="NCBI Taxonomy" id="1202772"/>
    <lineage>
        <taxon>Eukaryota</taxon>
        <taxon>Sar</taxon>
        <taxon>Stramenopiles</taxon>
        <taxon>Oomycota</taxon>
        <taxon>Saprolegniomycetes</taxon>
        <taxon>Saprolegniales</taxon>
        <taxon>Achlyaceae</taxon>
        <taxon>Achlya</taxon>
    </lineage>
</organism>
<dbReference type="Pfam" id="PF00069">
    <property type="entry name" value="Pkinase"/>
    <property type="match status" value="1"/>
</dbReference>
<evidence type="ECO:0000259" key="2">
    <source>
        <dbReference type="PROSITE" id="PS50011"/>
    </source>
</evidence>
<proteinExistence type="predicted"/>
<feature type="domain" description="Protein kinase" evidence="2">
    <location>
        <begin position="129"/>
        <end position="393"/>
    </location>
</feature>
<keyword evidence="3" id="KW-0808">Transferase</keyword>
<dbReference type="PANTHER" id="PTHR44329:SF214">
    <property type="entry name" value="PROTEIN KINASE DOMAIN-CONTAINING PROTEIN"/>
    <property type="match status" value="1"/>
</dbReference>
<accession>A0A1V9YA03</accession>
<dbReference type="InterPro" id="IPR011009">
    <property type="entry name" value="Kinase-like_dom_sf"/>
</dbReference>
<gene>
    <name evidence="3" type="ORF">ACHHYP_15848</name>
</gene>
<dbReference type="STRING" id="1202772.A0A1V9YA03"/>
<reference evidence="3 4" key="1">
    <citation type="journal article" date="2014" name="Genome Biol. Evol.">
        <title>The secreted proteins of Achlya hypogyna and Thraustotheca clavata identify the ancestral oomycete secretome and reveal gene acquisitions by horizontal gene transfer.</title>
        <authorList>
            <person name="Misner I."/>
            <person name="Blouin N."/>
            <person name="Leonard G."/>
            <person name="Richards T.A."/>
            <person name="Lane C.E."/>
        </authorList>
    </citation>
    <scope>NUCLEOTIDE SEQUENCE [LARGE SCALE GENOMIC DNA]</scope>
    <source>
        <strain evidence="3 4">ATCC 48635</strain>
    </source>
</reference>
<evidence type="ECO:0000313" key="4">
    <source>
        <dbReference type="Proteomes" id="UP000243579"/>
    </source>
</evidence>
<dbReference type="Gene3D" id="1.10.510.10">
    <property type="entry name" value="Transferase(Phosphotransferase) domain 1"/>
    <property type="match status" value="1"/>
</dbReference>
<comment type="caution">
    <text evidence="3">The sequence shown here is derived from an EMBL/GenBank/DDBJ whole genome shotgun (WGS) entry which is preliminary data.</text>
</comment>